<evidence type="ECO:0000313" key="4">
    <source>
        <dbReference type="WBParaSite" id="ECPE_0001505801-mRNA-1"/>
    </source>
</evidence>
<reference evidence="4" key="1">
    <citation type="submission" date="2016-06" db="UniProtKB">
        <authorList>
            <consortium name="WormBaseParasite"/>
        </authorList>
    </citation>
    <scope>IDENTIFICATION</scope>
</reference>
<dbReference type="OrthoDB" id="5972258at2759"/>
<proteinExistence type="predicted"/>
<accession>A0A183B733</accession>
<dbReference type="WBParaSite" id="ECPE_0001505801-mRNA-1">
    <property type="protein sequence ID" value="ECPE_0001505801-mRNA-1"/>
    <property type="gene ID" value="ECPE_0001505801"/>
</dbReference>
<evidence type="ECO:0000313" key="3">
    <source>
        <dbReference type="Proteomes" id="UP000272942"/>
    </source>
</evidence>
<name>A0A183B733_9TREM</name>
<dbReference type="EMBL" id="UZAN01059238">
    <property type="protein sequence ID" value="VDP92290.1"/>
    <property type="molecule type" value="Genomic_DNA"/>
</dbReference>
<protein>
    <submittedName>
        <fullName evidence="4">C2 NT-type domain-containing protein</fullName>
    </submittedName>
</protein>
<dbReference type="PROSITE" id="PS51840">
    <property type="entry name" value="C2_NT"/>
    <property type="match status" value="1"/>
</dbReference>
<dbReference type="InterPro" id="IPR019448">
    <property type="entry name" value="NT-C2"/>
</dbReference>
<sequence>MSVWRRLQRVGKKAAKFQFTTSLQELTIECNRQYRPGTFVIVWSRRSRRYTSKVGNVTTSRLSGPSVRRRVLATRQIDLSEFAANIPTQTSLKVVMRLASKKLASASLLLTLHSVIMKEGEAT</sequence>
<evidence type="ECO:0000313" key="2">
    <source>
        <dbReference type="EMBL" id="VDP92290.1"/>
    </source>
</evidence>
<dbReference type="Proteomes" id="UP000272942">
    <property type="component" value="Unassembled WGS sequence"/>
</dbReference>
<gene>
    <name evidence="2" type="ORF">ECPE_LOCUS15018</name>
</gene>
<feature type="domain" description="C2 NT-type" evidence="1">
    <location>
        <begin position="7"/>
        <end position="123"/>
    </location>
</feature>
<evidence type="ECO:0000259" key="1">
    <source>
        <dbReference type="PROSITE" id="PS51840"/>
    </source>
</evidence>
<reference evidence="2 3" key="2">
    <citation type="submission" date="2018-11" db="EMBL/GenBank/DDBJ databases">
        <authorList>
            <consortium name="Pathogen Informatics"/>
        </authorList>
    </citation>
    <scope>NUCLEOTIDE SEQUENCE [LARGE SCALE GENOMIC DNA]</scope>
    <source>
        <strain evidence="2 3">Egypt</strain>
    </source>
</reference>
<dbReference type="AlphaFoldDB" id="A0A183B733"/>
<organism evidence="4">
    <name type="scientific">Echinostoma caproni</name>
    <dbReference type="NCBI Taxonomy" id="27848"/>
    <lineage>
        <taxon>Eukaryota</taxon>
        <taxon>Metazoa</taxon>
        <taxon>Spiralia</taxon>
        <taxon>Lophotrochozoa</taxon>
        <taxon>Platyhelminthes</taxon>
        <taxon>Trematoda</taxon>
        <taxon>Digenea</taxon>
        <taxon>Plagiorchiida</taxon>
        <taxon>Echinostomata</taxon>
        <taxon>Echinostomatoidea</taxon>
        <taxon>Echinostomatidae</taxon>
        <taxon>Echinostoma</taxon>
    </lineage>
</organism>
<keyword evidence="3" id="KW-1185">Reference proteome</keyword>